<organism evidence="1 2">
    <name type="scientific">Compostimonas suwonensis</name>
    <dbReference type="NCBI Taxonomy" id="1048394"/>
    <lineage>
        <taxon>Bacteria</taxon>
        <taxon>Bacillati</taxon>
        <taxon>Actinomycetota</taxon>
        <taxon>Actinomycetes</taxon>
        <taxon>Micrococcales</taxon>
        <taxon>Microbacteriaceae</taxon>
        <taxon>Compostimonas</taxon>
    </lineage>
</organism>
<keyword evidence="2" id="KW-1185">Reference proteome</keyword>
<dbReference type="GO" id="GO:0006974">
    <property type="term" value="P:DNA damage response"/>
    <property type="evidence" value="ECO:0007669"/>
    <property type="project" value="TreeGrafter"/>
</dbReference>
<dbReference type="Proteomes" id="UP000230161">
    <property type="component" value="Unassembled WGS sequence"/>
</dbReference>
<dbReference type="Pfam" id="PF04402">
    <property type="entry name" value="SIMPL"/>
    <property type="match status" value="1"/>
</dbReference>
<dbReference type="RefSeq" id="WP_100343503.1">
    <property type="nucleotide sequence ID" value="NZ_PGFB01000001.1"/>
</dbReference>
<accession>A0A2M9C545</accession>
<dbReference type="OrthoDB" id="3724496at2"/>
<reference evidence="1 2" key="1">
    <citation type="submission" date="2017-11" db="EMBL/GenBank/DDBJ databases">
        <title>Genomic Encyclopedia of Archaeal and Bacterial Type Strains, Phase II (KMG-II): From Individual Species to Whole Genera.</title>
        <authorList>
            <person name="Goeker M."/>
        </authorList>
    </citation>
    <scope>NUCLEOTIDE SEQUENCE [LARGE SCALE GENOMIC DNA]</scope>
    <source>
        <strain evidence="1 2">DSM 25625</strain>
    </source>
</reference>
<comment type="caution">
    <text evidence="1">The sequence shown here is derived from an EMBL/GenBank/DDBJ whole genome shotgun (WGS) entry which is preliminary data.</text>
</comment>
<dbReference type="PANTHER" id="PTHR34387:SF2">
    <property type="entry name" value="SLR1258 PROTEIN"/>
    <property type="match status" value="1"/>
</dbReference>
<dbReference type="Gene3D" id="3.30.110.170">
    <property type="entry name" value="Protein of unknown function (DUF541), domain 1"/>
    <property type="match status" value="1"/>
</dbReference>
<sequence>MSAVTISVTGTAERRAPAERGTVSVAIAVEVPDDGSKATEAAVLLSEELAEQARGFVSSGEATWWSSEQLSTRTFDKYENSDEPAKETRITRYHGAYAGVQVRFQDFAALGRWVTRIADIDDVSLAGVSWAITDATTTELAGRVRAEAVADARARAEAYAAASGLGEVALVQLWEAGLRPDSSSPGEMLMARAAFSSTQPGGFPFKPEDVVVSATITADYRAQ</sequence>
<dbReference type="AlphaFoldDB" id="A0A2M9C545"/>
<dbReference type="InterPro" id="IPR007497">
    <property type="entry name" value="SIMPL/DUF541"/>
</dbReference>
<name>A0A2M9C545_9MICO</name>
<dbReference type="InterPro" id="IPR052022">
    <property type="entry name" value="26kDa_periplasmic_antigen"/>
</dbReference>
<dbReference type="EMBL" id="PGFB01000001">
    <property type="protein sequence ID" value="PJJ65636.1"/>
    <property type="molecule type" value="Genomic_DNA"/>
</dbReference>
<evidence type="ECO:0000313" key="1">
    <source>
        <dbReference type="EMBL" id="PJJ65636.1"/>
    </source>
</evidence>
<proteinExistence type="predicted"/>
<protein>
    <submittedName>
        <fullName evidence="1">Uncharacterized protein</fullName>
    </submittedName>
</protein>
<evidence type="ECO:0000313" key="2">
    <source>
        <dbReference type="Proteomes" id="UP000230161"/>
    </source>
</evidence>
<dbReference type="Gene3D" id="3.30.70.2970">
    <property type="entry name" value="Protein of unknown function (DUF541), domain 2"/>
    <property type="match status" value="1"/>
</dbReference>
<dbReference type="PANTHER" id="PTHR34387">
    <property type="entry name" value="SLR1258 PROTEIN"/>
    <property type="match status" value="1"/>
</dbReference>
<gene>
    <name evidence="1" type="ORF">CLV54_0673</name>
</gene>